<keyword evidence="1" id="KW-0812">Transmembrane</keyword>
<name>A0A8S5NGQ8_9VIRU</name>
<protein>
    <submittedName>
        <fullName evidence="2">Uncharacterized protein</fullName>
    </submittedName>
</protein>
<organism evidence="2">
    <name type="scientific">Inoviridae sp. ctPjN3</name>
    <dbReference type="NCBI Taxonomy" id="2826761"/>
    <lineage>
        <taxon>Viruses</taxon>
        <taxon>Monodnaviria</taxon>
        <taxon>Loebvirae</taxon>
        <taxon>Hofneiviricota</taxon>
        <taxon>Faserviricetes</taxon>
        <taxon>Tubulavirales</taxon>
        <taxon>Inoviridae</taxon>
    </lineage>
</organism>
<evidence type="ECO:0000256" key="1">
    <source>
        <dbReference type="SAM" id="Phobius"/>
    </source>
</evidence>
<evidence type="ECO:0000313" key="2">
    <source>
        <dbReference type="EMBL" id="DAD93849.1"/>
    </source>
</evidence>
<sequence length="82" mass="8353">MSKMQKVKGFAYKATVPAVLAVASVSAHADSSGVDISSLGTEVVKAVSQIVAIITSIGLAATSVVIGISAFRIAWGFVRGMK</sequence>
<dbReference type="EMBL" id="BK015168">
    <property type="protein sequence ID" value="DAD93849.1"/>
    <property type="molecule type" value="Genomic_DNA"/>
</dbReference>
<keyword evidence="1" id="KW-0472">Membrane</keyword>
<keyword evidence="1" id="KW-1133">Transmembrane helix</keyword>
<feature type="transmembrane region" description="Helical" evidence="1">
    <location>
        <begin position="53"/>
        <end position="75"/>
    </location>
</feature>
<reference evidence="2" key="1">
    <citation type="journal article" date="2021" name="Proc. Natl. Acad. Sci. U.S.A.">
        <title>A Catalog of Tens of Thousands of Viruses from Human Metagenomes Reveals Hidden Associations with Chronic Diseases.</title>
        <authorList>
            <person name="Tisza M.J."/>
            <person name="Buck C.B."/>
        </authorList>
    </citation>
    <scope>NUCLEOTIDE SEQUENCE</scope>
    <source>
        <strain evidence="2">CtPjN3</strain>
    </source>
</reference>
<accession>A0A8S5NGQ8</accession>
<proteinExistence type="predicted"/>